<evidence type="ECO:0000256" key="2">
    <source>
        <dbReference type="SAM" id="MobiDB-lite"/>
    </source>
</evidence>
<dbReference type="PROSITE" id="PS50088">
    <property type="entry name" value="ANK_REPEAT"/>
    <property type="match status" value="1"/>
</dbReference>
<gene>
    <name evidence="3" type="ORF">OKIOD_LOCUS16572</name>
</gene>
<dbReference type="Gene3D" id="1.25.40.20">
    <property type="entry name" value="Ankyrin repeat-containing domain"/>
    <property type="match status" value="1"/>
</dbReference>
<sequence>MSYLDSPPASPLNESTEAPSATLEESLTCRIIQKRSRKRVLEDDSPPTPPSPSKTPPPSSDPRPVIVSAKRRRIHEEPKEKSREVLNFEKCIAVGHWSSVFARFSSQLSTNTSLLEGVDVNLYDKSGHTALLAACALGDAKLAKTLVKLGARLDLTSLQGWSVWHYAVRKPLVMVTLLDFVYPRMS</sequence>
<reference evidence="3 4" key="1">
    <citation type="submission" date="2021-04" db="EMBL/GenBank/DDBJ databases">
        <authorList>
            <person name="Bliznina A."/>
        </authorList>
    </citation>
    <scope>NUCLEOTIDE SEQUENCE [LARGE SCALE GENOMIC DNA]</scope>
</reference>
<evidence type="ECO:0000313" key="3">
    <source>
        <dbReference type="EMBL" id="CAG5113717.1"/>
    </source>
</evidence>
<dbReference type="InterPro" id="IPR002110">
    <property type="entry name" value="Ankyrin_rpt"/>
</dbReference>
<proteinExistence type="predicted"/>
<organism evidence="3 4">
    <name type="scientific">Oikopleura dioica</name>
    <name type="common">Tunicate</name>
    <dbReference type="NCBI Taxonomy" id="34765"/>
    <lineage>
        <taxon>Eukaryota</taxon>
        <taxon>Metazoa</taxon>
        <taxon>Chordata</taxon>
        <taxon>Tunicata</taxon>
        <taxon>Appendicularia</taxon>
        <taxon>Copelata</taxon>
        <taxon>Oikopleuridae</taxon>
        <taxon>Oikopleura</taxon>
    </lineage>
</organism>
<feature type="compositionally biased region" description="Pro residues" evidence="2">
    <location>
        <begin position="46"/>
        <end position="61"/>
    </location>
</feature>
<feature type="repeat" description="ANK" evidence="1">
    <location>
        <begin position="126"/>
        <end position="158"/>
    </location>
</feature>
<protein>
    <submittedName>
        <fullName evidence="3">Oidioi.mRNA.OKI2018_I69.chr2.g7807.t1.cds</fullName>
    </submittedName>
</protein>
<keyword evidence="4" id="KW-1185">Reference proteome</keyword>
<feature type="compositionally biased region" description="Polar residues" evidence="2">
    <location>
        <begin position="12"/>
        <end position="25"/>
    </location>
</feature>
<name>A0ABN7TAS8_OIKDI</name>
<dbReference type="PROSITE" id="PS50297">
    <property type="entry name" value="ANK_REP_REGION"/>
    <property type="match status" value="1"/>
</dbReference>
<accession>A0ABN7TAS8</accession>
<feature type="region of interest" description="Disordered" evidence="2">
    <location>
        <begin position="1"/>
        <end position="80"/>
    </location>
</feature>
<evidence type="ECO:0000313" key="4">
    <source>
        <dbReference type="Proteomes" id="UP001158576"/>
    </source>
</evidence>
<dbReference type="Proteomes" id="UP001158576">
    <property type="component" value="Chromosome 2"/>
</dbReference>
<dbReference type="EMBL" id="OU015567">
    <property type="protein sequence ID" value="CAG5113717.1"/>
    <property type="molecule type" value="Genomic_DNA"/>
</dbReference>
<keyword evidence="1" id="KW-0040">ANK repeat</keyword>
<dbReference type="SUPFAM" id="SSF48403">
    <property type="entry name" value="Ankyrin repeat"/>
    <property type="match status" value="1"/>
</dbReference>
<dbReference type="Pfam" id="PF12796">
    <property type="entry name" value="Ank_2"/>
    <property type="match status" value="1"/>
</dbReference>
<dbReference type="InterPro" id="IPR036770">
    <property type="entry name" value="Ankyrin_rpt-contain_sf"/>
</dbReference>
<evidence type="ECO:0000256" key="1">
    <source>
        <dbReference type="PROSITE-ProRule" id="PRU00023"/>
    </source>
</evidence>